<dbReference type="GO" id="GO:0043190">
    <property type="term" value="C:ATP-binding cassette (ABC) transporter complex"/>
    <property type="evidence" value="ECO:0007669"/>
    <property type="project" value="InterPro"/>
</dbReference>
<dbReference type="PANTHER" id="PTHR43229:SF2">
    <property type="entry name" value="NODULATION PROTEIN J"/>
    <property type="match status" value="1"/>
</dbReference>
<dbReference type="InterPro" id="IPR051784">
    <property type="entry name" value="Nod_factor_ABC_transporter"/>
</dbReference>
<dbReference type="PROSITE" id="PS51012">
    <property type="entry name" value="ABC_TM2"/>
    <property type="match status" value="1"/>
</dbReference>
<dbReference type="Proteomes" id="UP000585272">
    <property type="component" value="Unassembled WGS sequence"/>
</dbReference>
<keyword evidence="3 5" id="KW-1133">Transmembrane helix</keyword>
<evidence type="ECO:0000256" key="5">
    <source>
        <dbReference type="RuleBase" id="RU361157"/>
    </source>
</evidence>
<dbReference type="Pfam" id="PF01061">
    <property type="entry name" value="ABC2_membrane"/>
    <property type="match status" value="1"/>
</dbReference>
<accession>A0A840IK35</accession>
<dbReference type="PANTHER" id="PTHR43229">
    <property type="entry name" value="NODULATION PROTEIN J"/>
    <property type="match status" value="1"/>
</dbReference>
<dbReference type="RefSeq" id="WP_183344405.1">
    <property type="nucleotide sequence ID" value="NZ_JACHNU010000007.1"/>
</dbReference>
<feature type="transmembrane region" description="Helical" evidence="5">
    <location>
        <begin position="125"/>
        <end position="148"/>
    </location>
</feature>
<gene>
    <name evidence="7" type="ORF">BDZ31_003995</name>
</gene>
<keyword evidence="5" id="KW-1003">Cell membrane</keyword>
<feature type="transmembrane region" description="Helical" evidence="5">
    <location>
        <begin position="75"/>
        <end position="95"/>
    </location>
</feature>
<dbReference type="AlphaFoldDB" id="A0A840IK35"/>
<evidence type="ECO:0000259" key="6">
    <source>
        <dbReference type="PROSITE" id="PS51012"/>
    </source>
</evidence>
<feature type="domain" description="ABC transmembrane type-2" evidence="6">
    <location>
        <begin position="40"/>
        <end position="267"/>
    </location>
</feature>
<comment type="similarity">
    <text evidence="5">Belongs to the ABC-2 integral membrane protein family.</text>
</comment>
<dbReference type="InterPro" id="IPR000412">
    <property type="entry name" value="ABC_2_transport"/>
</dbReference>
<keyword evidence="5" id="KW-0813">Transport</keyword>
<reference evidence="7 8" key="1">
    <citation type="submission" date="2020-08" db="EMBL/GenBank/DDBJ databases">
        <title>Genomic Encyclopedia of Archaeal and Bacterial Type Strains, Phase II (KMG-II): from individual species to whole genera.</title>
        <authorList>
            <person name="Goeker M."/>
        </authorList>
    </citation>
    <scope>NUCLEOTIDE SEQUENCE [LARGE SCALE GENOMIC DNA]</scope>
    <source>
        <strain evidence="7 8">DSM 23288</strain>
    </source>
</reference>
<feature type="transmembrane region" description="Helical" evidence="5">
    <location>
        <begin position="243"/>
        <end position="261"/>
    </location>
</feature>
<name>A0A840IK35_9ACTN</name>
<evidence type="ECO:0000256" key="2">
    <source>
        <dbReference type="ARBA" id="ARBA00022692"/>
    </source>
</evidence>
<evidence type="ECO:0000313" key="8">
    <source>
        <dbReference type="Proteomes" id="UP000585272"/>
    </source>
</evidence>
<feature type="transmembrane region" description="Helical" evidence="5">
    <location>
        <begin position="155"/>
        <end position="182"/>
    </location>
</feature>
<keyword evidence="2 5" id="KW-0812">Transmembrane</keyword>
<comment type="subcellular location">
    <subcellularLocation>
        <location evidence="5">Cell membrane</location>
        <topology evidence="5">Multi-pass membrane protein</topology>
    </subcellularLocation>
    <subcellularLocation>
        <location evidence="1">Membrane</location>
        <topology evidence="1">Multi-pass membrane protein</topology>
    </subcellularLocation>
</comment>
<dbReference type="InterPro" id="IPR047817">
    <property type="entry name" value="ABC2_TM_bact-type"/>
</dbReference>
<evidence type="ECO:0000256" key="1">
    <source>
        <dbReference type="ARBA" id="ARBA00004141"/>
    </source>
</evidence>
<dbReference type="PRINTS" id="PR00164">
    <property type="entry name" value="ABC2TRNSPORT"/>
</dbReference>
<dbReference type="EMBL" id="JACHNU010000007">
    <property type="protein sequence ID" value="MBB4664384.1"/>
    <property type="molecule type" value="Genomic_DNA"/>
</dbReference>
<sequence length="270" mass="29464">MSVAAPPRPKRRRRMRRIEPTALLGVMSRDATIFTRYWKTTTFSSVVDPTIYLLAFGFGFGALVSSVNGLDYKEYIGTGIVATAVLFSSAFPAMYGTFIKYRFQRTYDAFLAAPVDVDEIATSEILWIGLRAGVYGNAPLLVAIAFGLSPKWTALLVPIVCFVTGAGFAAFGVAIAAIAGSIDNFNYVQSGLLTPLFLIAGTFFPIDGLPDAIQAIAQVNPLYHCVQLVRDLVVMGIDPLPDLGHLAFLIAFGVAMWRLAIWRLRVRLID</sequence>
<keyword evidence="8" id="KW-1185">Reference proteome</keyword>
<evidence type="ECO:0000256" key="3">
    <source>
        <dbReference type="ARBA" id="ARBA00022989"/>
    </source>
</evidence>
<feature type="transmembrane region" description="Helical" evidence="5">
    <location>
        <begin position="50"/>
        <end position="68"/>
    </location>
</feature>
<proteinExistence type="inferred from homology"/>
<dbReference type="PIRSF" id="PIRSF006648">
    <property type="entry name" value="DrrB"/>
    <property type="match status" value="1"/>
</dbReference>
<keyword evidence="4 5" id="KW-0472">Membrane</keyword>
<evidence type="ECO:0000256" key="4">
    <source>
        <dbReference type="ARBA" id="ARBA00023136"/>
    </source>
</evidence>
<dbReference type="InterPro" id="IPR013525">
    <property type="entry name" value="ABC2_TM"/>
</dbReference>
<protein>
    <recommendedName>
        <fullName evidence="5">Transport permease protein</fullName>
    </recommendedName>
</protein>
<evidence type="ECO:0000313" key="7">
    <source>
        <dbReference type="EMBL" id="MBB4664384.1"/>
    </source>
</evidence>
<comment type="caution">
    <text evidence="5">Lacks conserved residue(s) required for the propagation of feature annotation.</text>
</comment>
<organism evidence="7 8">
    <name type="scientific">Conexibacter arvalis</name>
    <dbReference type="NCBI Taxonomy" id="912552"/>
    <lineage>
        <taxon>Bacteria</taxon>
        <taxon>Bacillati</taxon>
        <taxon>Actinomycetota</taxon>
        <taxon>Thermoleophilia</taxon>
        <taxon>Solirubrobacterales</taxon>
        <taxon>Conexibacteraceae</taxon>
        <taxon>Conexibacter</taxon>
    </lineage>
</organism>
<dbReference type="GO" id="GO:0140359">
    <property type="term" value="F:ABC-type transporter activity"/>
    <property type="evidence" value="ECO:0007669"/>
    <property type="project" value="InterPro"/>
</dbReference>
<comment type="caution">
    <text evidence="7">The sequence shown here is derived from an EMBL/GenBank/DDBJ whole genome shotgun (WGS) entry which is preliminary data.</text>
</comment>